<dbReference type="RefSeq" id="WP_338008885.1">
    <property type="nucleotide sequence ID" value="NZ_JAOPKB010000015.1"/>
</dbReference>
<dbReference type="Pfam" id="PF17863">
    <property type="entry name" value="AAA_lid_2"/>
    <property type="match status" value="1"/>
</dbReference>
<evidence type="ECO:0000313" key="3">
    <source>
        <dbReference type="EMBL" id="MCU4975006.1"/>
    </source>
</evidence>
<dbReference type="EMBL" id="JAOPKB010000015">
    <property type="protein sequence ID" value="MCU4975006.1"/>
    <property type="molecule type" value="Genomic_DNA"/>
</dbReference>
<dbReference type="InterPro" id="IPR041628">
    <property type="entry name" value="ChlI/MoxR_AAA_lid"/>
</dbReference>
<feature type="domain" description="ATPase AAA-3" evidence="1">
    <location>
        <begin position="49"/>
        <end position="178"/>
    </location>
</feature>
<keyword evidence="4" id="KW-1185">Reference proteome</keyword>
<organism evidence="3 4">
    <name type="scientific">Natronoglomus mannanivorans</name>
    <dbReference type="NCBI Taxonomy" id="2979990"/>
    <lineage>
        <taxon>Archaea</taxon>
        <taxon>Methanobacteriati</taxon>
        <taxon>Methanobacteriota</taxon>
        <taxon>Stenosarchaea group</taxon>
        <taxon>Halobacteria</taxon>
        <taxon>Halobacteriales</taxon>
        <taxon>Natrialbaceae</taxon>
        <taxon>Natronoglomus</taxon>
    </lineage>
</organism>
<proteinExistence type="predicted"/>
<dbReference type="InterPro" id="IPR027417">
    <property type="entry name" value="P-loop_NTPase"/>
</dbReference>
<dbReference type="SUPFAM" id="SSF52540">
    <property type="entry name" value="P-loop containing nucleoside triphosphate hydrolases"/>
    <property type="match status" value="1"/>
</dbReference>
<dbReference type="Gene3D" id="1.10.8.80">
    <property type="entry name" value="Magnesium chelatase subunit I, C-Terminal domain"/>
    <property type="match status" value="1"/>
</dbReference>
<dbReference type="Pfam" id="PF07726">
    <property type="entry name" value="AAA_3"/>
    <property type="match status" value="1"/>
</dbReference>
<dbReference type="Gene3D" id="3.40.50.300">
    <property type="entry name" value="P-loop containing nucleotide triphosphate hydrolases"/>
    <property type="match status" value="1"/>
</dbReference>
<name>A0ABT2QJB6_9EURY</name>
<accession>A0ABT2QJB6</accession>
<evidence type="ECO:0000313" key="4">
    <source>
        <dbReference type="Proteomes" id="UP001320972"/>
    </source>
</evidence>
<dbReference type="PIRSF" id="PIRSF002849">
    <property type="entry name" value="AAA_ATPase_chaperone_MoxR_prd"/>
    <property type="match status" value="1"/>
</dbReference>
<evidence type="ECO:0000259" key="2">
    <source>
        <dbReference type="Pfam" id="PF17863"/>
    </source>
</evidence>
<feature type="domain" description="ChlI/MoxR AAA lid" evidence="2">
    <location>
        <begin position="242"/>
        <end position="314"/>
    </location>
</feature>
<reference evidence="3 4" key="1">
    <citation type="submission" date="2022-09" db="EMBL/GenBank/DDBJ databases">
        <title>Enrichment on poylsaccharides allowed isolation of novel metabolic and taxonomic groups of Haloarchaea.</title>
        <authorList>
            <person name="Sorokin D.Y."/>
            <person name="Elcheninov A.G."/>
            <person name="Khizhniak T.V."/>
            <person name="Kolganova T.V."/>
            <person name="Kublanov I.V."/>
        </authorList>
    </citation>
    <scope>NUCLEOTIDE SEQUENCE [LARGE SCALE GENOMIC DNA]</scope>
    <source>
        <strain evidence="3 4">AArc-m2/3/4</strain>
    </source>
</reference>
<evidence type="ECO:0000259" key="1">
    <source>
        <dbReference type="Pfam" id="PF07726"/>
    </source>
</evidence>
<gene>
    <name evidence="3" type="ORF">OB955_20045</name>
</gene>
<sequence length="327" mass="36310">MDDANGEPPLTTDQANSLCTDIIDEVGSSVVASDDYLRSLLVAVLSKQHALIEDVPGTGKTLTARSIAHTIGLEFNRIQFTPDMLPADITGSNIYDEEARNFRFAEGPIFSNIVLAEDINRAPPKTQSALIEAMQEKQVTVANTTRDLPDPFFVIASQNPIEEEGTFPLPTSQLDRFTIKTNMGYPERTGERNLIDRRLARRTSMPTVEQVLDPETIIDLQEMPEFVHVDEEIREYLLDIVRATRTHEAVDTGVSPRGLQRLLEAARARAVLEGRDFTVPDDVKLLAPKVLSHRIVLDSAALVDQTSKPEVIEDVLDQITAPLMNEL</sequence>
<dbReference type="Proteomes" id="UP001320972">
    <property type="component" value="Unassembled WGS sequence"/>
</dbReference>
<dbReference type="PANTHER" id="PTHR42759">
    <property type="entry name" value="MOXR FAMILY PROTEIN"/>
    <property type="match status" value="1"/>
</dbReference>
<dbReference type="InterPro" id="IPR011703">
    <property type="entry name" value="ATPase_AAA-3"/>
</dbReference>
<dbReference type="PANTHER" id="PTHR42759:SF1">
    <property type="entry name" value="MAGNESIUM-CHELATASE SUBUNIT CHLD"/>
    <property type="match status" value="1"/>
</dbReference>
<comment type="caution">
    <text evidence="3">The sequence shown here is derived from an EMBL/GenBank/DDBJ whole genome shotgun (WGS) entry which is preliminary data.</text>
</comment>
<protein>
    <submittedName>
        <fullName evidence="3">MoxR family ATPase</fullName>
    </submittedName>
</protein>
<dbReference type="InterPro" id="IPR050764">
    <property type="entry name" value="CbbQ/NirQ/NorQ/GpvN"/>
</dbReference>